<gene>
    <name evidence="3" type="ORF">RIMI_LOCUS1644584</name>
</gene>
<reference evidence="3" key="1">
    <citation type="submission" date="2023-07" db="EMBL/GenBank/DDBJ databases">
        <authorList>
            <person name="Stuckert A."/>
        </authorList>
    </citation>
    <scope>NUCLEOTIDE SEQUENCE</scope>
</reference>
<dbReference type="Gene3D" id="3.30.70.960">
    <property type="entry name" value="SEA domain"/>
    <property type="match status" value="1"/>
</dbReference>
<dbReference type="InterPro" id="IPR000082">
    <property type="entry name" value="SEA_dom"/>
</dbReference>
<feature type="non-terminal residue" evidence="3">
    <location>
        <position position="479"/>
    </location>
</feature>
<protein>
    <recommendedName>
        <fullName evidence="5">Ig-like domain-containing protein</fullName>
    </recommendedName>
</protein>
<dbReference type="PANTHER" id="PTHR45813">
    <property type="entry name" value="IG-LIKE DOMAIN-CONTAINING PROTEIN"/>
    <property type="match status" value="1"/>
</dbReference>
<dbReference type="InterPro" id="IPR003598">
    <property type="entry name" value="Ig_sub2"/>
</dbReference>
<proteinExistence type="predicted"/>
<dbReference type="Gene3D" id="2.60.40.10">
    <property type="entry name" value="Immunoglobulins"/>
    <property type="match status" value="1"/>
</dbReference>
<dbReference type="CDD" id="cd00096">
    <property type="entry name" value="Ig"/>
    <property type="match status" value="1"/>
</dbReference>
<dbReference type="Pfam" id="PF25387">
    <property type="entry name" value="ADGRF3_N"/>
    <property type="match status" value="1"/>
</dbReference>
<dbReference type="InterPro" id="IPR036179">
    <property type="entry name" value="Ig-like_dom_sf"/>
</dbReference>
<dbReference type="SMART" id="SM00409">
    <property type="entry name" value="IG"/>
    <property type="match status" value="1"/>
</dbReference>
<feature type="domain" description="SEA" evidence="1">
    <location>
        <begin position="241"/>
        <end position="362"/>
    </location>
</feature>
<accession>A0ABN9KS90</accession>
<dbReference type="SMART" id="SM00200">
    <property type="entry name" value="SEA"/>
    <property type="match status" value="1"/>
</dbReference>
<dbReference type="PROSITE" id="PS50024">
    <property type="entry name" value="SEA"/>
    <property type="match status" value="1"/>
</dbReference>
<dbReference type="SUPFAM" id="SSF48726">
    <property type="entry name" value="Immunoglobulin"/>
    <property type="match status" value="1"/>
</dbReference>
<dbReference type="PROSITE" id="PS50835">
    <property type="entry name" value="IG_LIKE"/>
    <property type="match status" value="1"/>
</dbReference>
<dbReference type="InterPro" id="IPR003599">
    <property type="entry name" value="Ig_sub"/>
</dbReference>
<evidence type="ECO:0000313" key="4">
    <source>
        <dbReference type="Proteomes" id="UP001176940"/>
    </source>
</evidence>
<evidence type="ECO:0000313" key="3">
    <source>
        <dbReference type="EMBL" id="CAJ0921907.1"/>
    </source>
</evidence>
<dbReference type="Pfam" id="PF01390">
    <property type="entry name" value="SEA"/>
    <property type="match status" value="1"/>
</dbReference>
<dbReference type="EMBL" id="CAUEEQ010002169">
    <property type="protein sequence ID" value="CAJ0921907.1"/>
    <property type="molecule type" value="Genomic_DNA"/>
</dbReference>
<dbReference type="Proteomes" id="UP001176940">
    <property type="component" value="Unassembled WGS sequence"/>
</dbReference>
<dbReference type="InterPro" id="IPR013783">
    <property type="entry name" value="Ig-like_fold"/>
</dbReference>
<dbReference type="InterPro" id="IPR057400">
    <property type="entry name" value="ADGRF3/5_N"/>
</dbReference>
<dbReference type="PANTHER" id="PTHR45813:SF1">
    <property type="entry name" value="ADHESION G PROTEIN-COUPLED RECEPTOR F4"/>
    <property type="match status" value="1"/>
</dbReference>
<keyword evidence="4" id="KW-1185">Reference proteome</keyword>
<dbReference type="InterPro" id="IPR007110">
    <property type="entry name" value="Ig-like_dom"/>
</dbReference>
<dbReference type="InterPro" id="IPR036364">
    <property type="entry name" value="SEA_dom_sf"/>
</dbReference>
<feature type="domain" description="Ig-like" evidence="2">
    <location>
        <begin position="336"/>
        <end position="434"/>
    </location>
</feature>
<dbReference type="SUPFAM" id="SSF82671">
    <property type="entry name" value="SEA domain"/>
    <property type="match status" value="1"/>
</dbReference>
<organism evidence="3 4">
    <name type="scientific">Ranitomeya imitator</name>
    <name type="common">mimic poison frog</name>
    <dbReference type="NCBI Taxonomy" id="111125"/>
    <lineage>
        <taxon>Eukaryota</taxon>
        <taxon>Metazoa</taxon>
        <taxon>Chordata</taxon>
        <taxon>Craniata</taxon>
        <taxon>Vertebrata</taxon>
        <taxon>Euteleostomi</taxon>
        <taxon>Amphibia</taxon>
        <taxon>Batrachia</taxon>
        <taxon>Anura</taxon>
        <taxon>Neobatrachia</taxon>
        <taxon>Hyloidea</taxon>
        <taxon>Dendrobatidae</taxon>
        <taxon>Dendrobatinae</taxon>
        <taxon>Ranitomeya</taxon>
    </lineage>
</organism>
<comment type="caution">
    <text evidence="3">The sequence shown here is derived from an EMBL/GenBank/DDBJ whole genome shotgun (WGS) entry which is preliminary data.</text>
</comment>
<name>A0ABN9KS90_9NEOB</name>
<dbReference type="Pfam" id="PF13927">
    <property type="entry name" value="Ig_3"/>
    <property type="match status" value="1"/>
</dbReference>
<sequence>MSQLWCGLTAEPCIKAGEPASDGIVRPMPVHRTRNKMRLQWIFIFLLLSCWITPTEETEESWDLSALLSTLLHRDHEMESETLLERRLSRRKRATSNLCTNILKSVQLPSALAILTSDPRVTAEDTEDAVVPTVERGADISEYTVDIEISFPDASFVNQIKQLVNNQTFPIPLGVSDAQINSIEVTTACNQTGSDVHCSCESGYIWDDAVCKSYDPCAGYSTGNCNCINGTSIPAQYCQPRPVSINMSLRLLETFTADLKDNTSTKYKAYKTDLDAQIYNAYKSLSGFRSGNVTNFSNGSVVVDYTLVTEPTSTTAITTANQNLLNSLAATYSVDPVIKTIITDKSNITVSPSSIFIKDTVFLTCTVNITSFSNVSWYHNDTEAVPSSLYTAQVVGSSVQSILTINGASLSTAGTYRCTVDNGSTSYPAETTIAVQPLDVTILNTNIGCNDVAIPVLQCCTQGISMDYQMTCAVKSGKD</sequence>
<dbReference type="SMART" id="SM00408">
    <property type="entry name" value="IGc2"/>
    <property type="match status" value="1"/>
</dbReference>
<evidence type="ECO:0000259" key="1">
    <source>
        <dbReference type="PROSITE" id="PS50024"/>
    </source>
</evidence>
<dbReference type="InterPro" id="IPR051587">
    <property type="entry name" value="Adhesion_GPCR"/>
</dbReference>
<evidence type="ECO:0000259" key="2">
    <source>
        <dbReference type="PROSITE" id="PS50835"/>
    </source>
</evidence>
<evidence type="ECO:0008006" key="5">
    <source>
        <dbReference type="Google" id="ProtNLM"/>
    </source>
</evidence>